<sequence length="309" mass="35853">MTEGITMNYLPSKKYKNELENGIHYQEVEQNMEDDRLTTKLGFWSTVFPQHLFNYFNNHISGWTEDNKEKRCRDLNYLLDFILKRIKAKEETNSLVPYKLIESYINNAAELYLKPWSEECQRNSKLNTHYEYIENLKKIDDFCEDIAYLEKNISEIRNNDCKQIETYIDEQIAILKPLYATSGTEYSDILEYYNFKSFDYFNSKITNLKSKCQEGTTGTSLVGDQGGMQPYSDRSASIIAVTSLSGILSSFFLLYKTTSFGSILNTLIRNKIKFGNNLSDEAYYETLKDIPESSHDGAYNILYNSVGDS</sequence>
<accession>A0A1A9AQI5</accession>
<proteinExistence type="predicted"/>
<evidence type="ECO:0000313" key="2">
    <source>
        <dbReference type="EMBL" id="SBT59335.1"/>
    </source>
</evidence>
<protein>
    <submittedName>
        <fullName evidence="1">PIR Superfamily Protein</fullName>
    </submittedName>
</protein>
<reference evidence="3 4" key="2">
    <citation type="submission" date="2016-05" db="EMBL/GenBank/DDBJ databases">
        <authorList>
            <person name="Naeem Raeece"/>
        </authorList>
    </citation>
    <scope>NUCLEOTIDE SEQUENCE [LARGE SCALE GENOMIC DNA]</scope>
</reference>
<dbReference type="EMBL" id="FLRD01001846">
    <property type="protein sequence ID" value="SBT58382.1"/>
    <property type="molecule type" value="Genomic_DNA"/>
</dbReference>
<evidence type="ECO:0000313" key="4">
    <source>
        <dbReference type="Proteomes" id="UP000078555"/>
    </source>
</evidence>
<keyword evidence="4" id="KW-1185">Reference proteome</keyword>
<evidence type="ECO:0000313" key="1">
    <source>
        <dbReference type="EMBL" id="SBT58382.1"/>
    </source>
</evidence>
<reference evidence="1" key="1">
    <citation type="submission" date="2016-05" db="EMBL/GenBank/DDBJ databases">
        <authorList>
            <person name="Lavstsen T."/>
            <person name="Jespersen J.S."/>
        </authorList>
    </citation>
    <scope>NUCLEOTIDE SEQUENCE [LARGE SCALE GENOMIC DNA]</scope>
</reference>
<dbReference type="Proteomes" id="UP000078550">
    <property type="component" value="Unassembled WGS sequence"/>
</dbReference>
<dbReference type="Proteomes" id="UP000078555">
    <property type="component" value="Unassembled WGS sequence"/>
</dbReference>
<dbReference type="EMBL" id="FLRE01003213">
    <property type="protein sequence ID" value="SBT59335.1"/>
    <property type="molecule type" value="Genomic_DNA"/>
</dbReference>
<evidence type="ECO:0000313" key="3">
    <source>
        <dbReference type="Proteomes" id="UP000078550"/>
    </source>
</evidence>
<name>A0A1A9AQI5_PLAOA</name>
<organism evidence="1 4">
    <name type="scientific">Plasmodium ovale wallikeri</name>
    <dbReference type="NCBI Taxonomy" id="864142"/>
    <lineage>
        <taxon>Eukaryota</taxon>
        <taxon>Sar</taxon>
        <taxon>Alveolata</taxon>
        <taxon>Apicomplexa</taxon>
        <taxon>Aconoidasida</taxon>
        <taxon>Haemosporida</taxon>
        <taxon>Plasmodiidae</taxon>
        <taxon>Plasmodium</taxon>
        <taxon>Plasmodium (Plasmodium)</taxon>
    </lineage>
</organism>
<dbReference type="AlphaFoldDB" id="A0A1A9AQI5"/>
<gene>
    <name evidence="1" type="ORF">POVWA1_087250</name>
    <name evidence="2" type="ORF">POVWA2_094920</name>
</gene>